<keyword evidence="2" id="KW-1185">Reference proteome</keyword>
<reference evidence="1 2" key="1">
    <citation type="submission" date="2016-09" db="EMBL/GenBank/DDBJ databases">
        <title>Streptomyces platensis DSM40041, a candidate organism with high potential of specific P450 cytochromes.</title>
        <authorList>
            <person name="Grumaz C."/>
            <person name="Vainshtein Y."/>
            <person name="Kirstahler P."/>
            <person name="Sohn K."/>
        </authorList>
    </citation>
    <scope>NUCLEOTIDE SEQUENCE [LARGE SCALE GENOMIC DNA]</scope>
    <source>
        <strain evidence="1 2">DSM 40041</strain>
    </source>
</reference>
<evidence type="ECO:0000313" key="1">
    <source>
        <dbReference type="EMBL" id="OSY46584.1"/>
    </source>
</evidence>
<accession>A0ABX3Y0J3</accession>
<organism evidence="1 2">
    <name type="scientific">Streptomyces platensis</name>
    <dbReference type="NCBI Taxonomy" id="58346"/>
    <lineage>
        <taxon>Bacteria</taxon>
        <taxon>Bacillati</taxon>
        <taxon>Actinomycetota</taxon>
        <taxon>Actinomycetes</taxon>
        <taxon>Kitasatosporales</taxon>
        <taxon>Streptomycetaceae</taxon>
        <taxon>Streptomyces</taxon>
    </lineage>
</organism>
<dbReference type="EMBL" id="MIGA01000009">
    <property type="protein sequence ID" value="OSY46584.1"/>
    <property type="molecule type" value="Genomic_DNA"/>
</dbReference>
<protein>
    <recommendedName>
        <fullName evidence="3">Chaplin domain-containing protein</fullName>
    </recommendedName>
</protein>
<evidence type="ECO:0008006" key="3">
    <source>
        <dbReference type="Google" id="ProtNLM"/>
    </source>
</evidence>
<gene>
    <name evidence="1" type="ORF">BG653_01951</name>
</gene>
<proteinExistence type="predicted"/>
<evidence type="ECO:0000313" key="2">
    <source>
        <dbReference type="Proteomes" id="UP000194225"/>
    </source>
</evidence>
<name>A0ABX3Y0J3_STRPT</name>
<sequence>MPFRVPLCLLFRSLSRSGARSRGGARLPGDARSCRRRPAVLLLVAGLLAVVLPCADGAKGHHRAPAPVAVSSGRSAPVAAVPAHVSAGADAGHHDSTCVPGPSGHLPQGRPAAGAGGAAVPAVLAGAVRLAAGRTPAAGRGTGRFRPARGGRATLAALCRCRI</sequence>
<comment type="caution">
    <text evidence="1">The sequence shown here is derived from an EMBL/GenBank/DDBJ whole genome shotgun (WGS) entry which is preliminary data.</text>
</comment>
<dbReference type="Proteomes" id="UP000194225">
    <property type="component" value="Unassembled WGS sequence"/>
</dbReference>